<comment type="caution">
    <text evidence="2">The sequence shown here is derived from an EMBL/GenBank/DDBJ whole genome shotgun (WGS) entry which is preliminary data.</text>
</comment>
<reference evidence="2 3" key="1">
    <citation type="journal article" date="2019" name="Int. J. Syst. Evol. Microbiol.">
        <title>The Global Catalogue of Microorganisms (GCM) 10K type strain sequencing project: providing services to taxonomists for standard genome sequencing and annotation.</title>
        <authorList>
            <consortium name="The Broad Institute Genomics Platform"/>
            <consortium name="The Broad Institute Genome Sequencing Center for Infectious Disease"/>
            <person name="Wu L."/>
            <person name="Ma J."/>
        </authorList>
    </citation>
    <scope>NUCLEOTIDE SEQUENCE [LARGE SCALE GENOMIC DNA]</scope>
    <source>
        <strain evidence="2 3">JCM 14545</strain>
    </source>
</reference>
<dbReference type="RefSeq" id="WP_344428117.1">
    <property type="nucleotide sequence ID" value="NZ_BAAANN010000033.1"/>
</dbReference>
<name>A0ABN2S563_9PSEU</name>
<accession>A0ABN2S563</accession>
<dbReference type="InterPro" id="IPR024083">
    <property type="entry name" value="Fumarase/histidase_N"/>
</dbReference>
<dbReference type="InterPro" id="IPR008948">
    <property type="entry name" value="L-Aspartase-like"/>
</dbReference>
<dbReference type="GO" id="GO:0016829">
    <property type="term" value="F:lyase activity"/>
    <property type="evidence" value="ECO:0007669"/>
    <property type="project" value="UniProtKB-KW"/>
</dbReference>
<dbReference type="InterPro" id="IPR001106">
    <property type="entry name" value="Aromatic_Lyase"/>
</dbReference>
<dbReference type="Proteomes" id="UP001501116">
    <property type="component" value="Unassembled WGS sequence"/>
</dbReference>
<protein>
    <submittedName>
        <fullName evidence="2">Aromatic amino acid lyase</fullName>
    </submittedName>
</protein>
<keyword evidence="1 2" id="KW-0456">Lyase</keyword>
<sequence>MSELPEGAAAVDVRAIADGARVELSSAQFDVLAAGRVTVLAALASGTRPVYGVNTGMGRFAGVPLTPEQQARHQRNLLIGRAVGGPPWLPERDVRALLAARLQDFLAPGAGVSAELVRFLAERLNDGFVPAVPRAGLGSAGEIIPLAHAFQTFAGIGTVLDGEDEVPAADALSRRGVEPYVPGPKEGVSLIQGAPLARAHAVLRGVDAARAVEVTLLCTAGAADILGAPLAGYDPALGGTDSVLTDVLGEVFALVEGAAVREDVVQVPVSARVGPRAIAHARRVLRELAETVERAIGVPADSPAFIDGGFVSTTGFHAVDLGLRMDAVTAALVHLGEIGVQRLHRVLDDRFTGLPAQLAAEPGPQAGLSPLHKRAAGELHALRRLAAPATLGSADTSAGQEDVQAFAPAAGEQLRAAVEHLTVISACELIAAFQADHLRGGGTAAPGVDAVYAWVGETVDPVLVDRPLGPDLERLGKRLKLLDA</sequence>
<dbReference type="Gene3D" id="1.20.200.10">
    <property type="entry name" value="Fumarase/aspartase (Central domain)"/>
    <property type="match status" value="1"/>
</dbReference>
<dbReference type="Pfam" id="PF00221">
    <property type="entry name" value="Lyase_aromatic"/>
    <property type="match status" value="1"/>
</dbReference>
<gene>
    <name evidence="2" type="ORF">GCM10009754_66390</name>
</gene>
<dbReference type="EMBL" id="BAAANN010000033">
    <property type="protein sequence ID" value="GAA1980522.1"/>
    <property type="molecule type" value="Genomic_DNA"/>
</dbReference>
<evidence type="ECO:0000313" key="2">
    <source>
        <dbReference type="EMBL" id="GAA1980522.1"/>
    </source>
</evidence>
<evidence type="ECO:0000313" key="3">
    <source>
        <dbReference type="Proteomes" id="UP001501116"/>
    </source>
</evidence>
<dbReference type="PANTHER" id="PTHR10362">
    <property type="entry name" value="HISTIDINE AMMONIA-LYASE"/>
    <property type="match status" value="1"/>
</dbReference>
<dbReference type="Gene3D" id="1.10.275.10">
    <property type="entry name" value="Fumarase/aspartase (N-terminal domain)"/>
    <property type="match status" value="1"/>
</dbReference>
<evidence type="ECO:0000256" key="1">
    <source>
        <dbReference type="ARBA" id="ARBA00023239"/>
    </source>
</evidence>
<dbReference type="SUPFAM" id="SSF48557">
    <property type="entry name" value="L-aspartase-like"/>
    <property type="match status" value="1"/>
</dbReference>
<organism evidence="2 3">
    <name type="scientific">Amycolatopsis minnesotensis</name>
    <dbReference type="NCBI Taxonomy" id="337894"/>
    <lineage>
        <taxon>Bacteria</taxon>
        <taxon>Bacillati</taxon>
        <taxon>Actinomycetota</taxon>
        <taxon>Actinomycetes</taxon>
        <taxon>Pseudonocardiales</taxon>
        <taxon>Pseudonocardiaceae</taxon>
        <taxon>Amycolatopsis</taxon>
    </lineage>
</organism>
<proteinExistence type="predicted"/>
<keyword evidence="3" id="KW-1185">Reference proteome</keyword>